<evidence type="ECO:0000313" key="2">
    <source>
        <dbReference type="Proteomes" id="UP001642720"/>
    </source>
</evidence>
<dbReference type="EMBL" id="PPTA01000005">
    <property type="protein sequence ID" value="TFB03274.1"/>
    <property type="molecule type" value="Genomic_DNA"/>
</dbReference>
<name>A0ABY2H5S0_9HYPO</name>
<keyword evidence="2" id="KW-1185">Reference proteome</keyword>
<accession>A0ABY2H5S0</accession>
<reference evidence="1 2" key="1">
    <citation type="submission" date="2018-01" db="EMBL/GenBank/DDBJ databases">
        <title>Genome characterization of the sugarcane-associated fungus Trichoderma ghanense CCMA-1212 and their application in lignocelulose bioconversion.</title>
        <authorList>
            <person name="Steindorff A.S."/>
            <person name="Mendes T.D."/>
            <person name="Vilela E.S.D."/>
            <person name="Rodrigues D.S."/>
            <person name="Formighieri E.F."/>
            <person name="Melo I.S."/>
            <person name="Favaro L.C.L."/>
        </authorList>
    </citation>
    <scope>NUCLEOTIDE SEQUENCE [LARGE SCALE GENOMIC DNA]</scope>
    <source>
        <strain evidence="1 2">CCMA-1212</strain>
    </source>
</reference>
<dbReference type="RefSeq" id="XP_073559475.1">
    <property type="nucleotide sequence ID" value="XM_073701858.1"/>
</dbReference>
<dbReference type="Proteomes" id="UP001642720">
    <property type="component" value="Unassembled WGS sequence"/>
</dbReference>
<proteinExistence type="predicted"/>
<dbReference type="GeneID" id="300576308"/>
<organism evidence="1 2">
    <name type="scientific">Trichoderma ghanense</name>
    <dbReference type="NCBI Taxonomy" id="65468"/>
    <lineage>
        <taxon>Eukaryota</taxon>
        <taxon>Fungi</taxon>
        <taxon>Dikarya</taxon>
        <taxon>Ascomycota</taxon>
        <taxon>Pezizomycotina</taxon>
        <taxon>Sordariomycetes</taxon>
        <taxon>Hypocreomycetidae</taxon>
        <taxon>Hypocreales</taxon>
        <taxon>Hypocreaceae</taxon>
        <taxon>Trichoderma</taxon>
    </lineage>
</organism>
<gene>
    <name evidence="1" type="ORF">CCMA1212_004560</name>
</gene>
<comment type="caution">
    <text evidence="1">The sequence shown here is derived from an EMBL/GenBank/DDBJ whole genome shotgun (WGS) entry which is preliminary data.</text>
</comment>
<evidence type="ECO:0000313" key="1">
    <source>
        <dbReference type="EMBL" id="TFB03274.1"/>
    </source>
</evidence>
<protein>
    <submittedName>
        <fullName evidence="1">Uncharacterized protein</fullName>
    </submittedName>
</protein>
<sequence>MGCALLGSGRRGSILRVRRHHVLARNQSEPFCTRVLICQYPSKNALCSSNSSQPHIVPF</sequence>